<keyword evidence="1" id="KW-0472">Membrane</keyword>
<evidence type="ECO:0000256" key="1">
    <source>
        <dbReference type="SAM" id="Phobius"/>
    </source>
</evidence>
<accession>A0A498L942</accession>
<keyword evidence="4" id="KW-1185">Reference proteome</keyword>
<proteinExistence type="predicted"/>
<comment type="caution">
    <text evidence="2">The sequence shown here is derived from an EMBL/GenBank/DDBJ whole genome shotgun (WGS) entry which is preliminary data.</text>
</comment>
<protein>
    <submittedName>
        <fullName evidence="2">Uncharacterized protein</fullName>
    </submittedName>
</protein>
<keyword evidence="1" id="KW-0812">Transmembrane</keyword>
<gene>
    <name evidence="3" type="ORF">ROHU_008557</name>
    <name evidence="2" type="ORF">ROHU_013415</name>
</gene>
<evidence type="ECO:0000313" key="4">
    <source>
        <dbReference type="Proteomes" id="UP000290572"/>
    </source>
</evidence>
<evidence type="ECO:0000313" key="2">
    <source>
        <dbReference type="EMBL" id="RXN03396.1"/>
    </source>
</evidence>
<dbReference type="Proteomes" id="UP000290572">
    <property type="component" value="Unassembled WGS sequence"/>
</dbReference>
<organism evidence="2 4">
    <name type="scientific">Labeo rohita</name>
    <name type="common">Indian major carp</name>
    <name type="synonym">Cyprinus rohita</name>
    <dbReference type="NCBI Taxonomy" id="84645"/>
    <lineage>
        <taxon>Eukaryota</taxon>
        <taxon>Metazoa</taxon>
        <taxon>Chordata</taxon>
        <taxon>Craniata</taxon>
        <taxon>Vertebrata</taxon>
        <taxon>Euteleostomi</taxon>
        <taxon>Actinopterygii</taxon>
        <taxon>Neopterygii</taxon>
        <taxon>Teleostei</taxon>
        <taxon>Ostariophysi</taxon>
        <taxon>Cypriniformes</taxon>
        <taxon>Cyprinidae</taxon>
        <taxon>Labeoninae</taxon>
        <taxon>Labeonini</taxon>
        <taxon>Labeo</taxon>
    </lineage>
</organism>
<name>A0A498L942_LABRO</name>
<keyword evidence="1" id="KW-1133">Transmembrane helix</keyword>
<dbReference type="AlphaFoldDB" id="A0A498L942"/>
<dbReference type="EMBL" id="QBIY01012817">
    <property type="protein sequence ID" value="RXN15935.1"/>
    <property type="molecule type" value="Genomic_DNA"/>
</dbReference>
<sequence>MKIISNETSYKTFILTVHAVPDPGLSSGAVALICIVLLIAAAAVVLKYSRPKFWRFGPQGSLIAKIPLRNKETLPEDDERFTTDLLYGNGETNREDAVESSLEKTLLIWKYSSISV</sequence>
<evidence type="ECO:0000313" key="3">
    <source>
        <dbReference type="EMBL" id="RXN15935.1"/>
    </source>
</evidence>
<dbReference type="EMBL" id="QBIY01013482">
    <property type="protein sequence ID" value="RXN03396.1"/>
    <property type="molecule type" value="Genomic_DNA"/>
</dbReference>
<reference evidence="2 4" key="1">
    <citation type="submission" date="2018-03" db="EMBL/GenBank/DDBJ databases">
        <title>Draft genome sequence of Rohu Carp (Labeo rohita).</title>
        <authorList>
            <person name="Das P."/>
            <person name="Kushwaha B."/>
            <person name="Joshi C.G."/>
            <person name="Kumar D."/>
            <person name="Nagpure N.S."/>
            <person name="Sahoo L."/>
            <person name="Das S.P."/>
            <person name="Bit A."/>
            <person name="Patnaik S."/>
            <person name="Meher P.K."/>
            <person name="Jayasankar P."/>
            <person name="Koringa P.G."/>
            <person name="Patel N.V."/>
            <person name="Hinsu A.T."/>
            <person name="Kumar R."/>
            <person name="Pandey M."/>
            <person name="Agarwal S."/>
            <person name="Srivastava S."/>
            <person name="Singh M."/>
            <person name="Iquebal M.A."/>
            <person name="Jaiswal S."/>
            <person name="Angadi U.B."/>
            <person name="Kumar N."/>
            <person name="Raza M."/>
            <person name="Shah T.M."/>
            <person name="Rai A."/>
            <person name="Jena J.K."/>
        </authorList>
    </citation>
    <scope>NUCLEOTIDE SEQUENCE [LARGE SCALE GENOMIC DNA]</scope>
    <source>
        <strain evidence="2">DASCIFA01</strain>
        <tissue evidence="2">Testis</tissue>
    </source>
</reference>
<feature type="transmembrane region" description="Helical" evidence="1">
    <location>
        <begin position="25"/>
        <end position="46"/>
    </location>
</feature>